<dbReference type="AlphaFoldDB" id="A0A7S0HE66"/>
<reference evidence="5" key="1">
    <citation type="submission" date="2021-01" db="EMBL/GenBank/DDBJ databases">
        <authorList>
            <person name="Corre E."/>
            <person name="Pelletier E."/>
            <person name="Niang G."/>
            <person name="Scheremetjew M."/>
            <person name="Finn R."/>
            <person name="Kale V."/>
            <person name="Holt S."/>
            <person name="Cochrane G."/>
            <person name="Meng A."/>
            <person name="Brown T."/>
            <person name="Cohen L."/>
        </authorList>
    </citation>
    <scope>NUCLEOTIDE SEQUENCE</scope>
    <source>
        <strain evidence="5">CCMP1374</strain>
    </source>
</reference>
<dbReference type="GO" id="GO:0006457">
    <property type="term" value="P:protein folding"/>
    <property type="evidence" value="ECO:0007669"/>
    <property type="project" value="TreeGrafter"/>
</dbReference>
<comment type="similarity">
    <text evidence="1">Belongs to the protein disulfide isomerase family.</text>
</comment>
<dbReference type="EMBL" id="HBEP01008055">
    <property type="protein sequence ID" value="CAD8475953.1"/>
    <property type="molecule type" value="Transcribed_RNA"/>
</dbReference>
<keyword evidence="2" id="KW-0732">Signal</keyword>
<dbReference type="PANTHER" id="PTHR45672">
    <property type="entry name" value="PROTEIN DISULFIDE-ISOMERASE C17H9.14C-RELATED"/>
    <property type="match status" value="1"/>
</dbReference>
<evidence type="ECO:0000256" key="1">
    <source>
        <dbReference type="ARBA" id="ARBA00006347"/>
    </source>
</evidence>
<accession>A0A7S0HE66</accession>
<evidence type="ECO:0000256" key="3">
    <source>
        <dbReference type="SAM" id="Phobius"/>
    </source>
</evidence>
<name>A0A7S0HE66_9EUKA</name>
<keyword evidence="3" id="KW-0472">Membrane</keyword>
<gene>
    <name evidence="5" type="ORF">PANT1444_LOCUS4534</name>
</gene>
<dbReference type="PRINTS" id="PR00421">
    <property type="entry name" value="THIOREDOXIN"/>
</dbReference>
<dbReference type="InterPro" id="IPR051063">
    <property type="entry name" value="PDI"/>
</dbReference>
<dbReference type="GO" id="GO:0005783">
    <property type="term" value="C:endoplasmic reticulum"/>
    <property type="evidence" value="ECO:0007669"/>
    <property type="project" value="TreeGrafter"/>
</dbReference>
<keyword evidence="3" id="KW-0812">Transmembrane</keyword>
<dbReference type="PANTHER" id="PTHR45672:SF3">
    <property type="entry name" value="THIOREDOXIN DOMAIN-CONTAINING PROTEIN 5"/>
    <property type="match status" value="1"/>
</dbReference>
<proteinExistence type="inferred from homology"/>
<dbReference type="SUPFAM" id="SSF52833">
    <property type="entry name" value="Thioredoxin-like"/>
    <property type="match status" value="1"/>
</dbReference>
<evidence type="ECO:0000259" key="4">
    <source>
        <dbReference type="PROSITE" id="PS51352"/>
    </source>
</evidence>
<feature type="transmembrane region" description="Helical" evidence="3">
    <location>
        <begin position="175"/>
        <end position="197"/>
    </location>
</feature>
<feature type="domain" description="Thioredoxin" evidence="4">
    <location>
        <begin position="1"/>
        <end position="127"/>
    </location>
</feature>
<organism evidence="5">
    <name type="scientific">Phaeocystis antarctica</name>
    <dbReference type="NCBI Taxonomy" id="33657"/>
    <lineage>
        <taxon>Eukaryota</taxon>
        <taxon>Haptista</taxon>
        <taxon>Haptophyta</taxon>
        <taxon>Prymnesiophyceae</taxon>
        <taxon>Phaeocystales</taxon>
        <taxon>Phaeocystaceae</taxon>
        <taxon>Phaeocystis</taxon>
    </lineage>
</organism>
<dbReference type="Gene3D" id="3.40.30.10">
    <property type="entry name" value="Glutaredoxin"/>
    <property type="match status" value="1"/>
</dbReference>
<protein>
    <recommendedName>
        <fullName evidence="4">Thioredoxin domain-containing protein</fullName>
    </recommendedName>
</protein>
<dbReference type="InterPro" id="IPR017937">
    <property type="entry name" value="Thioredoxin_CS"/>
</dbReference>
<evidence type="ECO:0000313" key="5">
    <source>
        <dbReference type="EMBL" id="CAD8475953.1"/>
    </source>
</evidence>
<dbReference type="InterPro" id="IPR036249">
    <property type="entry name" value="Thioredoxin-like_sf"/>
</dbReference>
<dbReference type="Pfam" id="PF00085">
    <property type="entry name" value="Thioredoxin"/>
    <property type="match status" value="1"/>
</dbReference>
<dbReference type="GO" id="GO:0003756">
    <property type="term" value="F:protein disulfide isomerase activity"/>
    <property type="evidence" value="ECO:0007669"/>
    <property type="project" value="TreeGrafter"/>
</dbReference>
<dbReference type="PROSITE" id="PS00194">
    <property type="entry name" value="THIOREDOXIN_1"/>
    <property type="match status" value="1"/>
</dbReference>
<dbReference type="PROSITE" id="PS51352">
    <property type="entry name" value="THIOREDOXIN_2"/>
    <property type="match status" value="1"/>
</dbReference>
<dbReference type="InterPro" id="IPR013766">
    <property type="entry name" value="Thioredoxin_domain"/>
</dbReference>
<evidence type="ECO:0000256" key="2">
    <source>
        <dbReference type="ARBA" id="ARBA00022729"/>
    </source>
</evidence>
<dbReference type="CDD" id="cd02961">
    <property type="entry name" value="PDI_a_family"/>
    <property type="match status" value="1"/>
</dbReference>
<sequence>MLARTLLLTACVQGLDLTSNVVELTTTNFHKTSEGLWLLEFYAPWCGHCKKLAPTYERVATYFAEAKSGSGVHVAKIDATEHPGLAGRFDVKGYPTLLLYRGDRKVADFSGPRTYENIVQWVEKHQDSTGGTEIPKAKATSRSGAPVQPALVRGAAPPIKARLLSLMTESNPVTIGLYAMAGAGFCCLSLLGFICAVSPR</sequence>
<keyword evidence="3" id="KW-1133">Transmembrane helix</keyword>